<feature type="region of interest" description="Disordered" evidence="2">
    <location>
        <begin position="223"/>
        <end position="249"/>
    </location>
</feature>
<keyword evidence="1" id="KW-0175">Coiled coil</keyword>
<dbReference type="AlphaFoldDB" id="R0I4Y7"/>
<evidence type="ECO:0000313" key="3">
    <source>
        <dbReference type="EMBL" id="EOA80725.1"/>
    </source>
</evidence>
<feature type="coiled-coil region" evidence="1">
    <location>
        <begin position="333"/>
        <end position="386"/>
    </location>
</feature>
<accession>R0I4Y7</accession>
<dbReference type="Proteomes" id="UP000016935">
    <property type="component" value="Unassembled WGS sequence"/>
</dbReference>
<dbReference type="EMBL" id="KB908877">
    <property type="protein sequence ID" value="EOA80725.1"/>
    <property type="molecule type" value="Genomic_DNA"/>
</dbReference>
<dbReference type="HOGENOM" id="CLU_642773_0_0_1"/>
<protein>
    <submittedName>
        <fullName evidence="3">Uncharacterized protein</fullName>
    </submittedName>
</protein>
<dbReference type="RefSeq" id="XP_008031360.1">
    <property type="nucleotide sequence ID" value="XM_008033169.1"/>
</dbReference>
<evidence type="ECO:0000256" key="2">
    <source>
        <dbReference type="SAM" id="MobiDB-lite"/>
    </source>
</evidence>
<gene>
    <name evidence="3" type="ORF">SETTUDRAFT_181920</name>
</gene>
<name>R0I4Y7_EXST2</name>
<keyword evidence="4" id="KW-1185">Reference proteome</keyword>
<evidence type="ECO:0000256" key="1">
    <source>
        <dbReference type="SAM" id="Coils"/>
    </source>
</evidence>
<evidence type="ECO:0000313" key="4">
    <source>
        <dbReference type="Proteomes" id="UP000016935"/>
    </source>
</evidence>
<dbReference type="GeneID" id="19401876"/>
<reference evidence="3 4" key="1">
    <citation type="journal article" date="2012" name="PLoS Pathog.">
        <title>Diverse lifestyles and strategies of plant pathogenesis encoded in the genomes of eighteen Dothideomycetes fungi.</title>
        <authorList>
            <person name="Ohm R.A."/>
            <person name="Feau N."/>
            <person name="Henrissat B."/>
            <person name="Schoch C.L."/>
            <person name="Horwitz B.A."/>
            <person name="Barry K.W."/>
            <person name="Condon B.J."/>
            <person name="Copeland A.C."/>
            <person name="Dhillon B."/>
            <person name="Glaser F."/>
            <person name="Hesse C.N."/>
            <person name="Kosti I."/>
            <person name="LaButti K."/>
            <person name="Lindquist E.A."/>
            <person name="Lucas S."/>
            <person name="Salamov A.A."/>
            <person name="Bradshaw R.E."/>
            <person name="Ciuffetti L."/>
            <person name="Hamelin R.C."/>
            <person name="Kema G.H.J."/>
            <person name="Lawrence C."/>
            <person name="Scott J.A."/>
            <person name="Spatafora J.W."/>
            <person name="Turgeon B.G."/>
            <person name="de Wit P.J.G.M."/>
            <person name="Zhong S."/>
            <person name="Goodwin S.B."/>
            <person name="Grigoriev I.V."/>
        </authorList>
    </citation>
    <scope>NUCLEOTIDE SEQUENCE [LARGE SCALE GENOMIC DNA]</scope>
    <source>
        <strain evidence="4">28A</strain>
    </source>
</reference>
<sequence>MSDYHDYHGSGGQQYGNYYGEQPPNPEYYYYYTGHGTGDYYTGHGTGDYNTQPYGPEPYHHGPVMYPVYEYYYPTPTMGYDYDGAPMAVPHPHYPTIVECYAASALQATAPPPTGIYAMQLPQGYAGYAVQEQGDAGAELNMYAASIEHSEGTVNEPDEEAVNEHNEAAVNEYNVGTVTELNDEAINEYNMGTVNELNDEAVNEHNDGAVNTNVPIDALVSSSANTAPHDEPNTANGDAVQPPSSTPTPSALLSGAFHIPPSQATAYVADNLPLVQQLNSTNSAAVKEVLLKGYNTLRGKQAYAQGHSQTIMMELAETHELERVADRNVVASYERAAMKLEAAQEAHDEVDKAACYAEVVHHVRKAKEHSEAARELRNKCHELLKEIAYWDLAKLRLEKLLVDLLYAIVSFALARNERDARGDYTRE</sequence>
<organism evidence="3 4">
    <name type="scientific">Exserohilum turcicum (strain 28A)</name>
    <name type="common">Northern leaf blight fungus</name>
    <name type="synonym">Setosphaeria turcica</name>
    <dbReference type="NCBI Taxonomy" id="671987"/>
    <lineage>
        <taxon>Eukaryota</taxon>
        <taxon>Fungi</taxon>
        <taxon>Dikarya</taxon>
        <taxon>Ascomycota</taxon>
        <taxon>Pezizomycotina</taxon>
        <taxon>Dothideomycetes</taxon>
        <taxon>Pleosporomycetidae</taxon>
        <taxon>Pleosporales</taxon>
        <taxon>Pleosporineae</taxon>
        <taxon>Pleosporaceae</taxon>
        <taxon>Exserohilum</taxon>
    </lineage>
</organism>
<reference evidence="3 4" key="2">
    <citation type="journal article" date="2013" name="PLoS Genet.">
        <title>Comparative genome structure, secondary metabolite, and effector coding capacity across Cochliobolus pathogens.</title>
        <authorList>
            <person name="Condon B.J."/>
            <person name="Leng Y."/>
            <person name="Wu D."/>
            <person name="Bushley K.E."/>
            <person name="Ohm R.A."/>
            <person name="Otillar R."/>
            <person name="Martin J."/>
            <person name="Schackwitz W."/>
            <person name="Grimwood J."/>
            <person name="MohdZainudin N."/>
            <person name="Xue C."/>
            <person name="Wang R."/>
            <person name="Manning V.A."/>
            <person name="Dhillon B."/>
            <person name="Tu Z.J."/>
            <person name="Steffenson B.J."/>
            <person name="Salamov A."/>
            <person name="Sun H."/>
            <person name="Lowry S."/>
            <person name="LaButti K."/>
            <person name="Han J."/>
            <person name="Copeland A."/>
            <person name="Lindquist E."/>
            <person name="Barry K."/>
            <person name="Schmutz J."/>
            <person name="Baker S.E."/>
            <person name="Ciuffetti L.M."/>
            <person name="Grigoriev I.V."/>
            <person name="Zhong S."/>
            <person name="Turgeon B.G."/>
        </authorList>
    </citation>
    <scope>NUCLEOTIDE SEQUENCE [LARGE SCALE GENOMIC DNA]</scope>
    <source>
        <strain evidence="4">28A</strain>
    </source>
</reference>
<proteinExistence type="predicted"/>